<feature type="compositionally biased region" description="Polar residues" evidence="1">
    <location>
        <begin position="781"/>
        <end position="799"/>
    </location>
</feature>
<feature type="region of interest" description="Disordered" evidence="1">
    <location>
        <begin position="907"/>
        <end position="944"/>
    </location>
</feature>
<dbReference type="Proteomes" id="UP000756921">
    <property type="component" value="Unassembled WGS sequence"/>
</dbReference>
<reference evidence="2" key="1">
    <citation type="journal article" date="2020" name="Mol. Plant Microbe Interact.">
        <title>Genome Sequence of the Biocontrol Agent Coniothyrium minitans strain Conio (IMI 134523).</title>
        <authorList>
            <person name="Patel D."/>
            <person name="Shittu T.A."/>
            <person name="Baroncelli R."/>
            <person name="Muthumeenakshi S."/>
            <person name="Osborne T.H."/>
            <person name="Janganan T.K."/>
            <person name="Sreenivasaprasad S."/>
        </authorList>
    </citation>
    <scope>NUCLEOTIDE SEQUENCE</scope>
    <source>
        <strain evidence="2">Conio</strain>
    </source>
</reference>
<proteinExistence type="predicted"/>
<feature type="region of interest" description="Disordered" evidence="1">
    <location>
        <begin position="764"/>
        <end position="808"/>
    </location>
</feature>
<dbReference type="SUPFAM" id="SSF69322">
    <property type="entry name" value="Tricorn protease domain 2"/>
    <property type="match status" value="1"/>
</dbReference>
<dbReference type="OrthoDB" id="5362656at2759"/>
<dbReference type="InterPro" id="IPR015943">
    <property type="entry name" value="WD40/YVTN_repeat-like_dom_sf"/>
</dbReference>
<comment type="caution">
    <text evidence="2">The sequence shown here is derived from an EMBL/GenBank/DDBJ whole genome shotgun (WGS) entry which is preliminary data.</text>
</comment>
<protein>
    <submittedName>
        <fullName evidence="2">Uncharacterized protein</fullName>
    </submittedName>
</protein>
<name>A0A9P6GG49_9PLEO</name>
<dbReference type="EMBL" id="WJXW01000006">
    <property type="protein sequence ID" value="KAF9735066.1"/>
    <property type="molecule type" value="Genomic_DNA"/>
</dbReference>
<accession>A0A9P6GG49</accession>
<feature type="compositionally biased region" description="Low complexity" evidence="1">
    <location>
        <begin position="764"/>
        <end position="780"/>
    </location>
</feature>
<feature type="compositionally biased region" description="Basic and acidic residues" evidence="1">
    <location>
        <begin position="870"/>
        <end position="879"/>
    </location>
</feature>
<feature type="compositionally biased region" description="Basic and acidic residues" evidence="1">
    <location>
        <begin position="907"/>
        <end position="916"/>
    </location>
</feature>
<dbReference type="Gene3D" id="2.130.10.10">
    <property type="entry name" value="YVTN repeat-like/Quinoprotein amine dehydrogenase"/>
    <property type="match status" value="1"/>
</dbReference>
<dbReference type="AlphaFoldDB" id="A0A9P6GG49"/>
<evidence type="ECO:0000313" key="3">
    <source>
        <dbReference type="Proteomes" id="UP000756921"/>
    </source>
</evidence>
<sequence length="976" mass="108380">MRSSQYIPFILPLVAARPYTRHQGYGTSSIQLHKNLQDVWYTEYTKDNQSEVTTLSTKNRLAVPSDPTSVYTCVGPKAEDFPGQDSWLTFDQLWEINKPVIEIANGGSDHDHHLQSAIKEVASDSKVDARLILALIMQESSGNITIHCTEITACGLMQHRGSKPFSPSSPKSSIKTMIEAGIYGTPHVPGFLSYFNCDANSPSELTWVNTQLINGNPYAAAHVYNTGHIDDDTLSTDRGKSNFYAHDILSRLQGWNGWRGGLHIMAHADQLPASFSLFIVTPNTIYAHSSASRNRTLFECTSEGIVNARVAKDNSSLLAVADSQLLILHDPARRGDRKYALKSYEGEPRLLVFSPDSRTLYFTTTLSTSIQAYCIPTGELLPPPQIHPSPPTILSISSDGNILLSASSAPPRIYLQDLRFGGSASVSFQPADARSPAVFATFQWYESSNPSYTSFLLGFQDGTLSLYRLVVSTRRQSYQDVYLNQTQAFLLQPTRVGCMKKLHKPAMGGVTAAEFIPGYKARAITVTSRRPVMSRGRKHRNVILGGDLTREEAEKSYEGRETFIAIGCETGTVLVYNAIGLMVYKIDLNAPIVALDWLGDMSAPSILPHRKFSLSTCLEEEEHPVLNSIFTKASSEEPEGDLGTVKRTAPLREWSGARSPIRFDGGRDLFSPGPEVSCLGRRRSEILTSSPTPIEGALQPVRRRSFLRPRIATETFKDPSKSSIPHRSFPAATTRSTSIAVQEALRRTDSRQVFDVFFSDALRVPPSRSPSPSSSVYSSSTGSETWMTPPTTQKPTGRSNPVGYRYPSANSLAQPSCSAIKTKTSSSVSPNFSRPLPSVVAEDYSMPSSSKTSFADRCFPWEKYDDDCKPDRRRSDLAVKDPFPAPPGQQGKRDFSFEAGLHAQEKRCEEKFEGKQGRQAPGDIDRLAKRKRESEQQPARMSEFELRQEHQRLRQEMVLLREEFQALRQTLVDSRR</sequence>
<dbReference type="Gene3D" id="1.10.530.10">
    <property type="match status" value="1"/>
</dbReference>
<feature type="compositionally biased region" description="Basic and acidic residues" evidence="1">
    <location>
        <begin position="923"/>
        <end position="935"/>
    </location>
</feature>
<feature type="region of interest" description="Disordered" evidence="1">
    <location>
        <begin position="870"/>
        <end position="894"/>
    </location>
</feature>
<gene>
    <name evidence="2" type="ORF">PMIN01_06471</name>
</gene>
<evidence type="ECO:0000256" key="1">
    <source>
        <dbReference type="SAM" id="MobiDB-lite"/>
    </source>
</evidence>
<organism evidence="2 3">
    <name type="scientific">Paraphaeosphaeria minitans</name>
    <dbReference type="NCBI Taxonomy" id="565426"/>
    <lineage>
        <taxon>Eukaryota</taxon>
        <taxon>Fungi</taxon>
        <taxon>Dikarya</taxon>
        <taxon>Ascomycota</taxon>
        <taxon>Pezizomycotina</taxon>
        <taxon>Dothideomycetes</taxon>
        <taxon>Pleosporomycetidae</taxon>
        <taxon>Pleosporales</taxon>
        <taxon>Massarineae</taxon>
        <taxon>Didymosphaeriaceae</taxon>
        <taxon>Paraphaeosphaeria</taxon>
    </lineage>
</organism>
<evidence type="ECO:0000313" key="2">
    <source>
        <dbReference type="EMBL" id="KAF9735066.1"/>
    </source>
</evidence>
<keyword evidence="3" id="KW-1185">Reference proteome</keyword>